<gene>
    <name evidence="2" type="ORF">ZEAMMB73_Zm00001d006098</name>
</gene>
<evidence type="ECO:0000259" key="1">
    <source>
        <dbReference type="Pfam" id="PF01593"/>
    </source>
</evidence>
<dbReference type="AlphaFoldDB" id="A0A1D6ESV0"/>
<accession>A0A1D6ESV0</accession>
<name>A0A1D6ESV0_MAIZE</name>
<dbReference type="PANTHER" id="PTHR42923">
    <property type="entry name" value="PROTOPORPHYRINOGEN OXIDASE"/>
    <property type="match status" value="1"/>
</dbReference>
<dbReference type="InterPro" id="IPR036188">
    <property type="entry name" value="FAD/NAD-bd_sf"/>
</dbReference>
<feature type="domain" description="Amine oxidase" evidence="1">
    <location>
        <begin position="10"/>
        <end position="264"/>
    </location>
</feature>
<dbReference type="PRINTS" id="PR00419">
    <property type="entry name" value="ADXRDTASE"/>
</dbReference>
<dbReference type="Pfam" id="PF01593">
    <property type="entry name" value="Amino_oxidase"/>
    <property type="match status" value="1"/>
</dbReference>
<dbReference type="GO" id="GO:0050660">
    <property type="term" value="F:flavin adenine dinucleotide binding"/>
    <property type="evidence" value="ECO:0007669"/>
    <property type="project" value="UniProtKB-ARBA"/>
</dbReference>
<dbReference type="Gene3D" id="3.50.50.60">
    <property type="entry name" value="FAD/NAD(P)-binding domain"/>
    <property type="match status" value="1"/>
</dbReference>
<dbReference type="GO" id="GO:0016491">
    <property type="term" value="F:oxidoreductase activity"/>
    <property type="evidence" value="ECO:0007669"/>
    <property type="project" value="InterPro"/>
</dbReference>
<sequence length="447" mass="49966">MRVAVVGAGVSGLAAAHELARSGGSRVTVYEKEDYLGGHARTVAVEDADAASTVQLDLGFMVFNRVTYPNMLEWFEGLGVEMEISDMSFSVSTELGASGSRCEWGSRNGISGLLAQKSNALSPSFWRMIREILKFKNDALRYLEDHENNPDMDRNETLGQFIRSHGYSQFFQEAYLTPICACIWSCPSQGVLGFSAFFVLSFCRNHHLLQLFGRPQWLTVKGRSHSYVHKVREELESMGCQIKTSCEIKSVSSSEGGTANARSSSRISSGYHLVTHPKQVIGIVLFASGFRVTVFDGSEETYDRIIFGVHAPDALKILGAEATHEELRILGAFQYVYSDIYLHSDKSLMPRSLSAWSSWNFLGTTSKGVCVTYWLNLLQTTSFLNGTLATLSHLWLPQRLLLSFITFKETEEFGFVGHTKVMVSMKMDSRLGKLQLKICLVRRVTFW</sequence>
<dbReference type="InterPro" id="IPR050464">
    <property type="entry name" value="Zeta_carotene_desat/Oxidored"/>
</dbReference>
<dbReference type="SUPFAM" id="SSF51905">
    <property type="entry name" value="FAD/NAD(P)-binding domain"/>
    <property type="match status" value="1"/>
</dbReference>
<proteinExistence type="predicted"/>
<reference evidence="2" key="1">
    <citation type="submission" date="2015-12" db="EMBL/GenBank/DDBJ databases">
        <title>Update maize B73 reference genome by single molecule sequencing technologies.</title>
        <authorList>
            <consortium name="Maize Genome Sequencing Project"/>
            <person name="Ware D."/>
        </authorList>
    </citation>
    <scope>NUCLEOTIDE SEQUENCE [LARGE SCALE GENOMIC DNA]</scope>
    <source>
        <tissue evidence="2">Seedling</tissue>
    </source>
</reference>
<dbReference type="InterPro" id="IPR002937">
    <property type="entry name" value="Amino_oxidase"/>
</dbReference>
<evidence type="ECO:0000313" key="2">
    <source>
        <dbReference type="EMBL" id="ONM22787.1"/>
    </source>
</evidence>
<organism evidence="2">
    <name type="scientific">Zea mays</name>
    <name type="common">Maize</name>
    <dbReference type="NCBI Taxonomy" id="4577"/>
    <lineage>
        <taxon>Eukaryota</taxon>
        <taxon>Viridiplantae</taxon>
        <taxon>Streptophyta</taxon>
        <taxon>Embryophyta</taxon>
        <taxon>Tracheophyta</taxon>
        <taxon>Spermatophyta</taxon>
        <taxon>Magnoliopsida</taxon>
        <taxon>Liliopsida</taxon>
        <taxon>Poales</taxon>
        <taxon>Poaceae</taxon>
        <taxon>PACMAD clade</taxon>
        <taxon>Panicoideae</taxon>
        <taxon>Andropogonodae</taxon>
        <taxon>Andropogoneae</taxon>
        <taxon>Tripsacinae</taxon>
        <taxon>Zea</taxon>
    </lineage>
</organism>
<dbReference type="PANTHER" id="PTHR42923:SF17">
    <property type="entry name" value="AMINE OXIDASE DOMAIN-CONTAINING PROTEIN"/>
    <property type="match status" value="1"/>
</dbReference>
<dbReference type="EMBL" id="CM007648">
    <property type="protein sequence ID" value="ONM22787.1"/>
    <property type="molecule type" value="Genomic_DNA"/>
</dbReference>
<protein>
    <submittedName>
        <fullName evidence="2">Cyclopropane fatty acid synthase</fullName>
    </submittedName>
</protein>